<dbReference type="SMART" id="SM01035">
    <property type="entry name" value="BOP1NT"/>
    <property type="match status" value="1"/>
</dbReference>
<evidence type="ECO:0000256" key="6">
    <source>
        <dbReference type="HAMAP-Rule" id="MF_03027"/>
    </source>
</evidence>
<dbReference type="PROSITE" id="PS50294">
    <property type="entry name" value="WD_REPEATS_REGION"/>
    <property type="match status" value="1"/>
</dbReference>
<comment type="subcellular location">
    <subcellularLocation>
        <location evidence="6">Nucleus</location>
        <location evidence="6">Nucleolus</location>
    </subcellularLocation>
    <subcellularLocation>
        <location evidence="6">Nucleus</location>
        <location evidence="6">Nucleoplasm</location>
    </subcellularLocation>
</comment>
<evidence type="ECO:0000313" key="10">
    <source>
        <dbReference type="EMBL" id="GAA5810006.1"/>
    </source>
</evidence>
<dbReference type="PANTHER" id="PTHR17605:SF0">
    <property type="entry name" value="RIBOSOME BIOGENESIS PROTEIN BOP1"/>
    <property type="match status" value="1"/>
</dbReference>
<dbReference type="PROSITE" id="PS00678">
    <property type="entry name" value="WD_REPEATS_1"/>
    <property type="match status" value="1"/>
</dbReference>
<evidence type="ECO:0000259" key="9">
    <source>
        <dbReference type="SMART" id="SM01035"/>
    </source>
</evidence>
<evidence type="ECO:0000256" key="4">
    <source>
        <dbReference type="ARBA" id="ARBA00022737"/>
    </source>
</evidence>
<dbReference type="InterPro" id="IPR001680">
    <property type="entry name" value="WD40_rpt"/>
</dbReference>
<keyword evidence="1 6" id="KW-0690">Ribosome biogenesis</keyword>
<feature type="compositionally biased region" description="Acidic residues" evidence="8">
    <location>
        <begin position="99"/>
        <end position="108"/>
    </location>
</feature>
<gene>
    <name evidence="6" type="primary">ERB1</name>
    <name evidence="10" type="ORF">MFLAVUS_003421</name>
</gene>
<keyword evidence="2 6" id="KW-0698">rRNA processing</keyword>
<evidence type="ECO:0000256" key="5">
    <source>
        <dbReference type="ARBA" id="ARBA00023242"/>
    </source>
</evidence>
<keyword evidence="3 7" id="KW-0853">WD repeat</keyword>
<feature type="repeat" description="WD" evidence="7">
    <location>
        <begin position="512"/>
        <end position="553"/>
    </location>
</feature>
<dbReference type="SMART" id="SM00320">
    <property type="entry name" value="WD40"/>
    <property type="match status" value="6"/>
</dbReference>
<dbReference type="HAMAP" id="MF_03027">
    <property type="entry name" value="BOP1"/>
    <property type="match status" value="1"/>
</dbReference>
<feature type="compositionally biased region" description="Acidic residues" evidence="8">
    <location>
        <begin position="143"/>
        <end position="192"/>
    </location>
</feature>
<dbReference type="PANTHER" id="PTHR17605">
    <property type="entry name" value="RIBOSOME BIOGENESIS PROTEIN BOP1 BLOCK OF PROLIFERATION 1 PROTEIN"/>
    <property type="match status" value="1"/>
</dbReference>
<dbReference type="InterPro" id="IPR015943">
    <property type="entry name" value="WD40/YVTN_repeat-like_dom_sf"/>
</dbReference>
<accession>A0ABP9YT27</accession>
<feature type="domain" description="BOP1 N-terminal" evidence="9">
    <location>
        <begin position="250"/>
        <end position="505"/>
    </location>
</feature>
<dbReference type="InterPro" id="IPR019775">
    <property type="entry name" value="WD40_repeat_CS"/>
</dbReference>
<name>A0ABP9YT27_9FUNG</name>
<comment type="caution">
    <text evidence="10">The sequence shown here is derived from an EMBL/GenBank/DDBJ whole genome shotgun (WGS) entry which is preliminary data.</text>
</comment>
<evidence type="ECO:0000256" key="7">
    <source>
        <dbReference type="PROSITE-ProRule" id="PRU00221"/>
    </source>
</evidence>
<dbReference type="Proteomes" id="UP001473302">
    <property type="component" value="Unassembled WGS sequence"/>
</dbReference>
<feature type="repeat" description="WD" evidence="7">
    <location>
        <begin position="766"/>
        <end position="797"/>
    </location>
</feature>
<proteinExistence type="inferred from homology"/>
<feature type="region of interest" description="Disordered" evidence="8">
    <location>
        <begin position="55"/>
        <end position="211"/>
    </location>
</feature>
<evidence type="ECO:0000256" key="3">
    <source>
        <dbReference type="ARBA" id="ARBA00022574"/>
    </source>
</evidence>
<reference evidence="10 11" key="1">
    <citation type="submission" date="2024-04" db="EMBL/GenBank/DDBJ databases">
        <title>genome sequences of Mucor flavus KT1a and Helicostylum pulchrum KT1b strains isolated from the surface of a dry-aged beef.</title>
        <authorList>
            <person name="Toyotome T."/>
            <person name="Hosono M."/>
            <person name="Torimaru M."/>
            <person name="Fukuda K."/>
            <person name="Mikami N."/>
        </authorList>
    </citation>
    <scope>NUCLEOTIDE SEQUENCE [LARGE SCALE GENOMIC DNA]</scope>
    <source>
        <strain evidence="10 11">KT1a</strain>
    </source>
</reference>
<dbReference type="InterPro" id="IPR028598">
    <property type="entry name" value="BOP1/Erb1"/>
</dbReference>
<comment type="function">
    <text evidence="6">Component of the NOP7 complex, which is required for maturation of the 25S and 5.8S ribosomal RNAs and formation of the 60S ribosome.</text>
</comment>
<dbReference type="PROSITE" id="PS50082">
    <property type="entry name" value="WD_REPEATS_2"/>
    <property type="match status" value="2"/>
</dbReference>
<evidence type="ECO:0000256" key="8">
    <source>
        <dbReference type="SAM" id="MobiDB-lite"/>
    </source>
</evidence>
<dbReference type="Pfam" id="PF08145">
    <property type="entry name" value="BOP1NT"/>
    <property type="match status" value="1"/>
</dbReference>
<feature type="compositionally biased region" description="Acidic residues" evidence="8">
    <location>
        <begin position="120"/>
        <end position="135"/>
    </location>
</feature>
<evidence type="ECO:0000256" key="1">
    <source>
        <dbReference type="ARBA" id="ARBA00022517"/>
    </source>
</evidence>
<dbReference type="Pfam" id="PF00400">
    <property type="entry name" value="WD40"/>
    <property type="match status" value="3"/>
</dbReference>
<comment type="similarity">
    <text evidence="6">Belongs to the WD repeat BOP1/ERB1 family.</text>
</comment>
<evidence type="ECO:0000313" key="11">
    <source>
        <dbReference type="Proteomes" id="UP001473302"/>
    </source>
</evidence>
<dbReference type="InterPro" id="IPR036322">
    <property type="entry name" value="WD40_repeat_dom_sf"/>
</dbReference>
<evidence type="ECO:0000256" key="2">
    <source>
        <dbReference type="ARBA" id="ARBA00022552"/>
    </source>
</evidence>
<keyword evidence="11" id="KW-1185">Reference proteome</keyword>
<sequence>MFDKVGPNYVELNSYSKSYHPLPLLISQIIAFVTLQVFFSIQCIKPELQTLKAAHNRETSPSSMAPKKKTSVQKKDTKVVTPKSQPKPVAKNLKRRVAEEEEEEESDKEDFGKVDIDMGSSEEEDNNTDNEDDITEAFPEITLSDDDEDDDDFEADSEELEEGEEEEEDEDDDEDMEAADAAEAELDEELELELERENNEDSDEDDFKMPAPYRERYAKEKLPDIEGNYDSDSSTEETENTIGNVPLEWYNDLPHIGYDIDGKKILKPATGDELDKFLATMEDPDSWKTVKSDVEGKDIILDDRELDIIQRLQRGIIPDSTYNPYEPTVEWFTSKTEIMPLTARPEPKSRFIPSKWEAKKIMKIVRAIRQGRIVPRKPKDEKPRFYNLWGDEDAPREDHIMHIAAPKMKLPEHDESYNPPAEYLPDEEEIKQWNEMDEEDRPKNYIPKKHASLRHVPAYDKFIQERFHRCLDLYLAPRVRKNRLNIDPESLVPKLPSPKDLRPFPTHQSISYVGHTGRIRALSVHPNGLYAVSGSDDNTCRLWEVLTGRCLTMWKFDGIIHALGWCPNPDVWLFAISVGHGEVHLISPPKLCSAEQAMNTDQFTKSGFAIPKEDGKQAVTWVKASEADEEKYGYKVRIQHTQVVKQVTWHRKGDYLATVSPDAKNLAVLIHQISKHQTQTPFKKLKGLVQKVAFHPIKPIFFVATQIYVRVYDLMQQQLVKTLQTSVKWVSSIDIHPGGDNVIIGSYDKKVCWFDLDLSSRPYKSLRYHEKAVRQVSFHKRYPLFASSSDDGTIQIFYGMVYNDLLQNPLIVPVKILRSESTKDGLGVLNIEFHPTQPWLFSSDARGNFSLWT</sequence>
<organism evidence="10 11">
    <name type="scientific">Mucor flavus</name>
    <dbReference type="NCBI Taxonomy" id="439312"/>
    <lineage>
        <taxon>Eukaryota</taxon>
        <taxon>Fungi</taxon>
        <taxon>Fungi incertae sedis</taxon>
        <taxon>Mucoromycota</taxon>
        <taxon>Mucoromycotina</taxon>
        <taxon>Mucoromycetes</taxon>
        <taxon>Mucorales</taxon>
        <taxon>Mucorineae</taxon>
        <taxon>Mucoraceae</taxon>
        <taxon>Mucor</taxon>
    </lineage>
</organism>
<dbReference type="EMBL" id="BAABUK010000006">
    <property type="protein sequence ID" value="GAA5810006.1"/>
    <property type="molecule type" value="Genomic_DNA"/>
</dbReference>
<comment type="subunit">
    <text evidence="6">Component of the NOP7 complex, composed of ERB1, NOP7 and YTM1. Within the NOP7 complex ERB1 appears to interact directly with NOP7 and YTM1. The NOP7 complex also associates with the 66S pre-ribosome.</text>
</comment>
<protein>
    <recommendedName>
        <fullName evidence="6">Ribosome biogenesis protein ERB1</fullName>
    </recommendedName>
    <alternativeName>
        <fullName evidence="6">Eukaryotic ribosome biogenesis protein 1</fullName>
    </alternativeName>
</protein>
<dbReference type="Gene3D" id="2.130.10.10">
    <property type="entry name" value="YVTN repeat-like/Quinoprotein amine dehydrogenase"/>
    <property type="match status" value="1"/>
</dbReference>
<keyword evidence="4" id="KW-0677">Repeat</keyword>
<dbReference type="InterPro" id="IPR012953">
    <property type="entry name" value="BOP1_N_dom"/>
</dbReference>
<keyword evidence="5 6" id="KW-0539">Nucleus</keyword>
<dbReference type="SUPFAM" id="SSF50978">
    <property type="entry name" value="WD40 repeat-like"/>
    <property type="match status" value="1"/>
</dbReference>